<protein>
    <submittedName>
        <fullName evidence="1">Uncharacterized protein</fullName>
    </submittedName>
</protein>
<gene>
    <name evidence="1" type="ORF">J34TS1_47460</name>
</gene>
<name>A0A919YG06_9BACL</name>
<dbReference type="EMBL" id="BORT01000027">
    <property type="protein sequence ID" value="GIO49981.1"/>
    <property type="molecule type" value="Genomic_DNA"/>
</dbReference>
<proteinExistence type="predicted"/>
<sequence length="56" mass="6392">MRDLKILKEREACMLFQTCENDSGNGWIGGNAQHILMTKVYCLEKSDLIITSIFVL</sequence>
<keyword evidence="2" id="KW-1185">Reference proteome</keyword>
<dbReference type="AlphaFoldDB" id="A0A919YG06"/>
<reference evidence="1 2" key="1">
    <citation type="submission" date="2021-03" db="EMBL/GenBank/DDBJ databases">
        <title>Antimicrobial resistance genes in bacteria isolated from Japanese honey, and their potential for conferring macrolide and lincosamide resistance in the American foulbrood pathogen Paenibacillus larvae.</title>
        <authorList>
            <person name="Okamoto M."/>
            <person name="Kumagai M."/>
            <person name="Kanamori H."/>
            <person name="Takamatsu D."/>
        </authorList>
    </citation>
    <scope>NUCLEOTIDE SEQUENCE [LARGE SCALE GENOMIC DNA]</scope>
    <source>
        <strain evidence="1 2">J34TS1</strain>
    </source>
</reference>
<evidence type="ECO:0000313" key="2">
    <source>
        <dbReference type="Proteomes" id="UP000682811"/>
    </source>
</evidence>
<organism evidence="1 2">
    <name type="scientific">Paenibacillus azoreducens</name>
    <dbReference type="NCBI Taxonomy" id="116718"/>
    <lineage>
        <taxon>Bacteria</taxon>
        <taxon>Bacillati</taxon>
        <taxon>Bacillota</taxon>
        <taxon>Bacilli</taxon>
        <taxon>Bacillales</taxon>
        <taxon>Paenibacillaceae</taxon>
        <taxon>Paenibacillus</taxon>
    </lineage>
</organism>
<accession>A0A919YG06</accession>
<evidence type="ECO:0000313" key="1">
    <source>
        <dbReference type="EMBL" id="GIO49981.1"/>
    </source>
</evidence>
<dbReference type="Proteomes" id="UP000682811">
    <property type="component" value="Unassembled WGS sequence"/>
</dbReference>
<comment type="caution">
    <text evidence="1">The sequence shown here is derived from an EMBL/GenBank/DDBJ whole genome shotgun (WGS) entry which is preliminary data.</text>
</comment>